<dbReference type="EC" id="2.4.1.-" evidence="2"/>
<accession>A0A841H0Z2</accession>
<dbReference type="PANTHER" id="PTHR45947">
    <property type="entry name" value="SULFOQUINOVOSYL TRANSFERASE SQD2"/>
    <property type="match status" value="1"/>
</dbReference>
<sequence>MRILYVSHSFPLPGDPLSNVGGMQRVAQGLHAALGEHPGVELHSLLLETSWKGTPYRMPGYMAGLLARVPRMVRDLGIDVVLHSSMVTASTTAVLGNAIRRAGAISAAIPVGRDVTLPTPGYQWFVPRVLRSLDVVFPISRATGKECLDRGLPPSRMHVVPCGVDVELFGAPRDRRAARAELLRAIGESGASIPEDALILVSVGRHQERKGFQWFTDTVMPRLPRDVVYLITGEGPMTPRIQEAITRNGVQRNVRMLGKVSESMLTTLYGGADLFVMPNIPVKGDMEGFGVVMLEAGLCGMPVVAADLEGISDVIREGENGHLVPSRDAEAFERVILRYRADRALVAEASRRAAAYTASHFSWSAIADTFVRLLGQHTRTTTGTVPTKLARAAG</sequence>
<reference evidence="2 3" key="1">
    <citation type="submission" date="2020-08" db="EMBL/GenBank/DDBJ databases">
        <title>Genomic Encyclopedia of Type Strains, Phase IV (KMG-IV): sequencing the most valuable type-strain genomes for metagenomic binning, comparative biology and taxonomic classification.</title>
        <authorList>
            <person name="Goeker M."/>
        </authorList>
    </citation>
    <scope>NUCLEOTIDE SEQUENCE [LARGE SCALE GENOMIC DNA]</scope>
    <source>
        <strain evidence="2 3">DSM 29007</strain>
    </source>
</reference>
<dbReference type="Gene3D" id="3.40.50.2000">
    <property type="entry name" value="Glycogen Phosphorylase B"/>
    <property type="match status" value="2"/>
</dbReference>
<comment type="caution">
    <text evidence="2">The sequence shown here is derived from an EMBL/GenBank/DDBJ whole genome shotgun (WGS) entry which is preliminary data.</text>
</comment>
<dbReference type="PANTHER" id="PTHR45947:SF3">
    <property type="entry name" value="SULFOQUINOVOSYL TRANSFERASE SQD2"/>
    <property type="match status" value="1"/>
</dbReference>
<dbReference type="Pfam" id="PF13692">
    <property type="entry name" value="Glyco_trans_1_4"/>
    <property type="match status" value="1"/>
</dbReference>
<dbReference type="InterPro" id="IPR050194">
    <property type="entry name" value="Glycosyltransferase_grp1"/>
</dbReference>
<keyword evidence="3" id="KW-1185">Reference proteome</keyword>
<gene>
    <name evidence="2" type="ORF">HNQ61_003217</name>
</gene>
<name>A0A841H0Z2_9BACT</name>
<dbReference type="Proteomes" id="UP000582837">
    <property type="component" value="Unassembled WGS sequence"/>
</dbReference>
<evidence type="ECO:0000313" key="2">
    <source>
        <dbReference type="EMBL" id="MBB6071589.1"/>
    </source>
</evidence>
<dbReference type="Pfam" id="PF13439">
    <property type="entry name" value="Glyco_transf_4"/>
    <property type="match status" value="1"/>
</dbReference>
<dbReference type="CDD" id="cd03801">
    <property type="entry name" value="GT4_PimA-like"/>
    <property type="match status" value="1"/>
</dbReference>
<keyword evidence="2" id="KW-0808">Transferase</keyword>
<dbReference type="SUPFAM" id="SSF53756">
    <property type="entry name" value="UDP-Glycosyltransferase/glycogen phosphorylase"/>
    <property type="match status" value="1"/>
</dbReference>
<dbReference type="GO" id="GO:0016757">
    <property type="term" value="F:glycosyltransferase activity"/>
    <property type="evidence" value="ECO:0007669"/>
    <property type="project" value="UniProtKB-KW"/>
</dbReference>
<protein>
    <submittedName>
        <fullName evidence="2">Phosphatidylinositol alpha-1,6-mannosyltransferase</fullName>
        <ecNumber evidence="2">2.4.1.-</ecNumber>
    </submittedName>
</protein>
<organism evidence="2 3">
    <name type="scientific">Longimicrobium terrae</name>
    <dbReference type="NCBI Taxonomy" id="1639882"/>
    <lineage>
        <taxon>Bacteria</taxon>
        <taxon>Pseudomonadati</taxon>
        <taxon>Gemmatimonadota</taxon>
        <taxon>Longimicrobiia</taxon>
        <taxon>Longimicrobiales</taxon>
        <taxon>Longimicrobiaceae</taxon>
        <taxon>Longimicrobium</taxon>
    </lineage>
</organism>
<dbReference type="EMBL" id="JACHIA010000009">
    <property type="protein sequence ID" value="MBB6071589.1"/>
    <property type="molecule type" value="Genomic_DNA"/>
</dbReference>
<dbReference type="InterPro" id="IPR028098">
    <property type="entry name" value="Glyco_trans_4-like_N"/>
</dbReference>
<proteinExistence type="predicted"/>
<dbReference type="AlphaFoldDB" id="A0A841H0Z2"/>
<evidence type="ECO:0000313" key="3">
    <source>
        <dbReference type="Proteomes" id="UP000582837"/>
    </source>
</evidence>
<keyword evidence="2" id="KW-0328">Glycosyltransferase</keyword>
<feature type="domain" description="Glycosyltransferase subfamily 4-like N-terminal" evidence="1">
    <location>
        <begin position="49"/>
        <end position="167"/>
    </location>
</feature>
<dbReference type="RefSeq" id="WP_170034919.1">
    <property type="nucleotide sequence ID" value="NZ_JABDTL010000001.1"/>
</dbReference>
<evidence type="ECO:0000259" key="1">
    <source>
        <dbReference type="Pfam" id="PF13439"/>
    </source>
</evidence>